<dbReference type="GO" id="GO:0005886">
    <property type="term" value="C:plasma membrane"/>
    <property type="evidence" value="ECO:0007669"/>
    <property type="project" value="UniProtKB-SubCell"/>
</dbReference>
<keyword evidence="4" id="KW-1003">Cell membrane</keyword>
<name>A0A1G2GUD6_9BACT</name>
<comment type="caution">
    <text evidence="9">The sequence shown here is derived from an EMBL/GenBank/DDBJ whole genome shotgun (WGS) entry which is preliminary data.</text>
</comment>
<gene>
    <name evidence="9" type="ORF">A3H64_01735</name>
</gene>
<keyword evidence="6 8" id="KW-1133">Transmembrane helix</keyword>
<dbReference type="EMBL" id="MHNY01000052">
    <property type="protein sequence ID" value="OGZ53739.1"/>
    <property type="molecule type" value="Genomic_DNA"/>
</dbReference>
<dbReference type="InterPro" id="IPR002549">
    <property type="entry name" value="AI-2E-like"/>
</dbReference>
<feature type="transmembrane region" description="Helical" evidence="8">
    <location>
        <begin position="321"/>
        <end position="339"/>
    </location>
</feature>
<evidence type="ECO:0000256" key="2">
    <source>
        <dbReference type="ARBA" id="ARBA00009773"/>
    </source>
</evidence>
<evidence type="ECO:0000256" key="1">
    <source>
        <dbReference type="ARBA" id="ARBA00004651"/>
    </source>
</evidence>
<dbReference type="Pfam" id="PF01594">
    <property type="entry name" value="AI-2E_transport"/>
    <property type="match status" value="1"/>
</dbReference>
<accession>A0A1G2GUD6</accession>
<evidence type="ECO:0008006" key="11">
    <source>
        <dbReference type="Google" id="ProtNLM"/>
    </source>
</evidence>
<dbReference type="STRING" id="1802128.A3H64_01735"/>
<comment type="similarity">
    <text evidence="2">Belongs to the autoinducer-2 exporter (AI-2E) (TC 2.A.86) family.</text>
</comment>
<dbReference type="Proteomes" id="UP000178186">
    <property type="component" value="Unassembled WGS sequence"/>
</dbReference>
<keyword evidence="5 8" id="KW-0812">Transmembrane</keyword>
<feature type="transmembrane region" description="Helical" evidence="8">
    <location>
        <begin position="12"/>
        <end position="29"/>
    </location>
</feature>
<evidence type="ECO:0000313" key="10">
    <source>
        <dbReference type="Proteomes" id="UP000178186"/>
    </source>
</evidence>
<evidence type="ECO:0000313" key="9">
    <source>
        <dbReference type="EMBL" id="OGZ53739.1"/>
    </source>
</evidence>
<protein>
    <recommendedName>
        <fullName evidence="11">AI-2E family transporter</fullName>
    </recommendedName>
</protein>
<reference evidence="9 10" key="1">
    <citation type="journal article" date="2016" name="Nat. Commun.">
        <title>Thousands of microbial genomes shed light on interconnected biogeochemical processes in an aquifer system.</title>
        <authorList>
            <person name="Anantharaman K."/>
            <person name="Brown C.T."/>
            <person name="Hug L.A."/>
            <person name="Sharon I."/>
            <person name="Castelle C.J."/>
            <person name="Probst A.J."/>
            <person name="Thomas B.C."/>
            <person name="Singh A."/>
            <person name="Wilkins M.J."/>
            <person name="Karaoz U."/>
            <person name="Brodie E.L."/>
            <person name="Williams K.H."/>
            <person name="Hubbard S.S."/>
            <person name="Banfield J.F."/>
        </authorList>
    </citation>
    <scope>NUCLEOTIDE SEQUENCE [LARGE SCALE GENOMIC DNA]</scope>
</reference>
<organism evidence="9 10">
    <name type="scientific">Candidatus Ryanbacteria bacterium RIFCSPLOWO2_02_FULL_45_11c</name>
    <dbReference type="NCBI Taxonomy" id="1802128"/>
    <lineage>
        <taxon>Bacteria</taxon>
        <taxon>Candidatus Ryaniibacteriota</taxon>
    </lineage>
</organism>
<proteinExistence type="inferred from homology"/>
<feature type="transmembrane region" description="Helical" evidence="8">
    <location>
        <begin position="35"/>
        <end position="51"/>
    </location>
</feature>
<evidence type="ECO:0000256" key="7">
    <source>
        <dbReference type="ARBA" id="ARBA00023136"/>
    </source>
</evidence>
<sequence>MPNRQIIEISTNTILKILLFLLGIALLYLVRDVLLILLLSIVIASGIDPGVRKLQRLRFPRPLAVLVIYIGTIALFGLVFYLIVPPFMSEMRSFAQTFPSALEKTTAYFQAQLSIFTSSAPEYVSISADSLTSRLETFVNNNLVSFFSAGSAVGSSVFGGMVSFVFVVVLSFYFAVQENGIAHFLRIITPQEHEAYVIDLWTRSQHKIGKWLQGQMWLGLLVGILVYAGLTLLGVKYALILALLSAIFELIPIFGPILAAIPGVLFAFIQAPVLALWAALLYVIVQQMENHLIYPLVVRKAIGVPPLLVIIALLVGGKLAGFIGFVLAVPIAAAVLEYVNDIAKEKHIFEE</sequence>
<feature type="transmembrane region" description="Helical" evidence="8">
    <location>
        <begin position="217"/>
        <end position="247"/>
    </location>
</feature>
<dbReference type="PANTHER" id="PTHR21716">
    <property type="entry name" value="TRANSMEMBRANE PROTEIN"/>
    <property type="match status" value="1"/>
</dbReference>
<evidence type="ECO:0000256" key="6">
    <source>
        <dbReference type="ARBA" id="ARBA00022989"/>
    </source>
</evidence>
<dbReference type="AlphaFoldDB" id="A0A1G2GUD6"/>
<keyword evidence="7 8" id="KW-0472">Membrane</keyword>
<feature type="transmembrane region" description="Helical" evidence="8">
    <location>
        <begin position="253"/>
        <end position="285"/>
    </location>
</feature>
<keyword evidence="3" id="KW-0813">Transport</keyword>
<evidence type="ECO:0000256" key="4">
    <source>
        <dbReference type="ARBA" id="ARBA00022475"/>
    </source>
</evidence>
<evidence type="ECO:0000256" key="3">
    <source>
        <dbReference type="ARBA" id="ARBA00022448"/>
    </source>
</evidence>
<feature type="transmembrane region" description="Helical" evidence="8">
    <location>
        <begin position="63"/>
        <end position="84"/>
    </location>
</feature>
<dbReference type="PANTHER" id="PTHR21716:SF53">
    <property type="entry name" value="PERMEASE PERM-RELATED"/>
    <property type="match status" value="1"/>
</dbReference>
<dbReference type="GO" id="GO:0055085">
    <property type="term" value="P:transmembrane transport"/>
    <property type="evidence" value="ECO:0007669"/>
    <property type="project" value="TreeGrafter"/>
</dbReference>
<feature type="transmembrane region" description="Helical" evidence="8">
    <location>
        <begin position="152"/>
        <end position="176"/>
    </location>
</feature>
<evidence type="ECO:0000256" key="5">
    <source>
        <dbReference type="ARBA" id="ARBA00022692"/>
    </source>
</evidence>
<evidence type="ECO:0000256" key="8">
    <source>
        <dbReference type="SAM" id="Phobius"/>
    </source>
</evidence>
<feature type="transmembrane region" description="Helical" evidence="8">
    <location>
        <begin position="297"/>
        <end position="315"/>
    </location>
</feature>
<comment type="subcellular location">
    <subcellularLocation>
        <location evidence="1">Cell membrane</location>
        <topology evidence="1">Multi-pass membrane protein</topology>
    </subcellularLocation>
</comment>